<dbReference type="Proteomes" id="UP000694580">
    <property type="component" value="Unplaced"/>
</dbReference>
<keyword evidence="6" id="KW-0564">Palmitate</keyword>
<feature type="domain" description="Guanylate kinase-like" evidence="11">
    <location>
        <begin position="279"/>
        <end position="448"/>
    </location>
</feature>
<dbReference type="CDD" id="cd10830">
    <property type="entry name" value="PDZ_MPP1-like"/>
    <property type="match status" value="1"/>
</dbReference>
<organism evidence="13 14">
    <name type="scientific">Denticeps clupeoides</name>
    <name type="common">denticle herring</name>
    <dbReference type="NCBI Taxonomy" id="299321"/>
    <lineage>
        <taxon>Eukaryota</taxon>
        <taxon>Metazoa</taxon>
        <taxon>Chordata</taxon>
        <taxon>Craniata</taxon>
        <taxon>Vertebrata</taxon>
        <taxon>Euteleostomi</taxon>
        <taxon>Actinopterygii</taxon>
        <taxon>Neopterygii</taxon>
        <taxon>Teleostei</taxon>
        <taxon>Clupei</taxon>
        <taxon>Clupeiformes</taxon>
        <taxon>Denticipitoidei</taxon>
        <taxon>Denticipitidae</taxon>
        <taxon>Denticeps</taxon>
    </lineage>
</organism>
<dbReference type="InterPro" id="IPR036028">
    <property type="entry name" value="SH3-like_dom_sf"/>
</dbReference>
<dbReference type="PROSITE" id="PS00856">
    <property type="entry name" value="GUANYLATE_KINASE_1"/>
    <property type="match status" value="1"/>
</dbReference>
<dbReference type="GeneTree" id="ENSGT00940000158744"/>
<dbReference type="InterPro" id="IPR035475">
    <property type="entry name" value="MPP1_SH3"/>
</dbReference>
<reference evidence="13" key="1">
    <citation type="submission" date="2025-08" db="UniProtKB">
        <authorList>
            <consortium name="Ensembl"/>
        </authorList>
    </citation>
    <scope>IDENTIFICATION</scope>
</reference>
<dbReference type="SMART" id="SM00072">
    <property type="entry name" value="GuKc"/>
    <property type="match status" value="1"/>
</dbReference>
<dbReference type="InterPro" id="IPR001478">
    <property type="entry name" value="PDZ"/>
</dbReference>
<dbReference type="InterPro" id="IPR036034">
    <property type="entry name" value="PDZ_sf"/>
</dbReference>
<dbReference type="InterPro" id="IPR020590">
    <property type="entry name" value="Guanylate_kinase_CS"/>
</dbReference>
<evidence type="ECO:0000256" key="8">
    <source>
        <dbReference type="ARBA" id="ARBA00031599"/>
    </source>
</evidence>
<protein>
    <recommendedName>
        <fullName evidence="3">55 kDa erythrocyte membrane protein</fullName>
    </recommendedName>
    <alternativeName>
        <fullName evidence="8">Membrane protein, palmitoylated 1</fullName>
    </alternativeName>
</protein>
<dbReference type="CDD" id="cd12080">
    <property type="entry name" value="SH3_MPP1"/>
    <property type="match status" value="1"/>
</dbReference>
<keyword evidence="4 9" id="KW-0728">SH3 domain</keyword>
<dbReference type="GO" id="GO:0016020">
    <property type="term" value="C:membrane"/>
    <property type="evidence" value="ECO:0007669"/>
    <property type="project" value="UniProtKB-SubCell"/>
</dbReference>
<dbReference type="PROSITE" id="PS50002">
    <property type="entry name" value="SH3"/>
    <property type="match status" value="1"/>
</dbReference>
<sequence length="463" mass="51785">MTLKSSKDEAAARLERSALSDLYLEQLLRSRATAERAAMQTCDLTGHVVFSNGSTTHMNGGEVPRMREVAVEKSATEPMGVTLKVNERQRCSVARILHGGLIHRQGSLHEGDEIAEINGQSVTNKSVDELQKILKDTNGVVTLKIIPNQQNRALACEMYMRAQFDYDPIKDDLIPCKEAGLRFQTGDIIHIINKKDPNWWQGRVENSAADYAGLIPSPEMQEWRVASKSKVADGGNQSCSPFGKKKKCKDKYLAKHSSIFDQLDVISYEEVVQLPAFSRKTLVLIGAPGVGRSHIKNSLLSKYPNRFSYPVPHTTRPPKKDEEDGKEYFFISNDTMTHGIVENQFLEYGSFQGNMFGTKMETIHKIHELGKIAVLDVEPQTLKLLRTAELAPLIVFVAPTDKPNQPETVQTIQKESNAVLSTYRHFFDVVLVNNDVDESVKGIEAALERASSTPQWVPVSWVY</sequence>
<dbReference type="SMART" id="SM00228">
    <property type="entry name" value="PDZ"/>
    <property type="match status" value="1"/>
</dbReference>
<evidence type="ECO:0000256" key="3">
    <source>
        <dbReference type="ARBA" id="ARBA00020455"/>
    </source>
</evidence>
<keyword evidence="5" id="KW-0472">Membrane</keyword>
<dbReference type="PROSITE" id="PS50106">
    <property type="entry name" value="PDZ"/>
    <property type="match status" value="1"/>
</dbReference>
<keyword evidence="7" id="KW-0449">Lipoprotein</keyword>
<dbReference type="SMART" id="SM00326">
    <property type="entry name" value="SH3"/>
    <property type="match status" value="1"/>
</dbReference>
<proteinExistence type="inferred from homology"/>
<dbReference type="Gene3D" id="2.30.42.10">
    <property type="match status" value="1"/>
</dbReference>
<comment type="subcellular location">
    <subcellularLocation>
        <location evidence="1">Membrane</location>
    </subcellularLocation>
</comment>
<accession>A0AAY4C4X5</accession>
<reference evidence="13" key="2">
    <citation type="submission" date="2025-09" db="UniProtKB">
        <authorList>
            <consortium name="Ensembl"/>
        </authorList>
    </citation>
    <scope>IDENTIFICATION</scope>
</reference>
<name>A0AAY4C4X5_9TELE</name>
<dbReference type="InterPro" id="IPR001452">
    <property type="entry name" value="SH3_domain"/>
</dbReference>
<dbReference type="PROSITE" id="PS50052">
    <property type="entry name" value="GUANYLATE_KINASE_2"/>
    <property type="match status" value="1"/>
</dbReference>
<dbReference type="PANTHER" id="PTHR23122">
    <property type="entry name" value="MEMBRANE-ASSOCIATED GUANYLATE KINASE MAGUK"/>
    <property type="match status" value="1"/>
</dbReference>
<keyword evidence="14" id="KW-1185">Reference proteome</keyword>
<dbReference type="InterPro" id="IPR027417">
    <property type="entry name" value="P-loop_NTPase"/>
</dbReference>
<dbReference type="CDD" id="cd00071">
    <property type="entry name" value="GMPK"/>
    <property type="match status" value="1"/>
</dbReference>
<dbReference type="SUPFAM" id="SSF50044">
    <property type="entry name" value="SH3-domain"/>
    <property type="match status" value="1"/>
</dbReference>
<evidence type="ECO:0000256" key="9">
    <source>
        <dbReference type="PROSITE-ProRule" id="PRU00192"/>
    </source>
</evidence>
<dbReference type="AlphaFoldDB" id="A0AAY4C4X5"/>
<evidence type="ECO:0000313" key="14">
    <source>
        <dbReference type="Proteomes" id="UP000694580"/>
    </source>
</evidence>
<evidence type="ECO:0000259" key="10">
    <source>
        <dbReference type="PROSITE" id="PS50002"/>
    </source>
</evidence>
<evidence type="ECO:0000256" key="7">
    <source>
        <dbReference type="ARBA" id="ARBA00023288"/>
    </source>
</evidence>
<comment type="similarity">
    <text evidence="2">Belongs to the MAGUK family.</text>
</comment>
<evidence type="ECO:0000256" key="1">
    <source>
        <dbReference type="ARBA" id="ARBA00004370"/>
    </source>
</evidence>
<dbReference type="InterPro" id="IPR050716">
    <property type="entry name" value="MAGUK"/>
</dbReference>
<evidence type="ECO:0000256" key="5">
    <source>
        <dbReference type="ARBA" id="ARBA00023136"/>
    </source>
</evidence>
<gene>
    <name evidence="13" type="primary">MPP1</name>
</gene>
<dbReference type="Pfam" id="PF00595">
    <property type="entry name" value="PDZ"/>
    <property type="match status" value="1"/>
</dbReference>
<evidence type="ECO:0000256" key="6">
    <source>
        <dbReference type="ARBA" id="ARBA00023139"/>
    </source>
</evidence>
<dbReference type="InterPro" id="IPR008145">
    <property type="entry name" value="GK/Ca_channel_bsu"/>
</dbReference>
<dbReference type="Gene3D" id="3.40.50.300">
    <property type="entry name" value="P-loop containing nucleotide triphosphate hydrolases"/>
    <property type="match status" value="1"/>
</dbReference>
<evidence type="ECO:0000259" key="11">
    <source>
        <dbReference type="PROSITE" id="PS50052"/>
    </source>
</evidence>
<dbReference type="InterPro" id="IPR008144">
    <property type="entry name" value="Guanylate_kin-like_dom"/>
</dbReference>
<dbReference type="GeneID" id="114776097"/>
<dbReference type="FunFam" id="3.30.63.10:FF:000002">
    <property type="entry name" value="Guanylate kinase 1"/>
    <property type="match status" value="1"/>
</dbReference>
<evidence type="ECO:0000256" key="2">
    <source>
        <dbReference type="ARBA" id="ARBA00007014"/>
    </source>
</evidence>
<dbReference type="RefSeq" id="XP_028822545.1">
    <property type="nucleotide sequence ID" value="XM_028966712.1"/>
</dbReference>
<dbReference type="SUPFAM" id="SSF50156">
    <property type="entry name" value="PDZ domain-like"/>
    <property type="match status" value="1"/>
</dbReference>
<dbReference type="SUPFAM" id="SSF52540">
    <property type="entry name" value="P-loop containing nucleoside triphosphate hydrolases"/>
    <property type="match status" value="1"/>
</dbReference>
<evidence type="ECO:0000256" key="4">
    <source>
        <dbReference type="ARBA" id="ARBA00022443"/>
    </source>
</evidence>
<dbReference type="Gene3D" id="2.30.30.40">
    <property type="entry name" value="SH3 Domains"/>
    <property type="match status" value="1"/>
</dbReference>
<feature type="domain" description="SH3" evidence="10">
    <location>
        <begin position="155"/>
        <end position="225"/>
    </location>
</feature>
<dbReference type="Ensembl" id="ENSDCDT00010034934.1">
    <property type="protein sequence ID" value="ENSDCDP00010028225.1"/>
    <property type="gene ID" value="ENSDCDG00010017874.1"/>
</dbReference>
<dbReference type="Pfam" id="PF07653">
    <property type="entry name" value="SH3_2"/>
    <property type="match status" value="1"/>
</dbReference>
<evidence type="ECO:0000313" key="13">
    <source>
        <dbReference type="Ensembl" id="ENSDCDP00010028225.1"/>
    </source>
</evidence>
<feature type="domain" description="PDZ" evidence="12">
    <location>
        <begin position="68"/>
        <end position="149"/>
    </location>
</feature>
<dbReference type="Pfam" id="PF00625">
    <property type="entry name" value="Guanylate_kin"/>
    <property type="match status" value="1"/>
</dbReference>
<evidence type="ECO:0000259" key="12">
    <source>
        <dbReference type="PROSITE" id="PS50106"/>
    </source>
</evidence>